<dbReference type="Gene3D" id="3.40.50.720">
    <property type="entry name" value="NAD(P)-binding Rossmann-like Domain"/>
    <property type="match status" value="1"/>
</dbReference>
<dbReference type="GO" id="GO:0051287">
    <property type="term" value="F:NAD binding"/>
    <property type="evidence" value="ECO:0007669"/>
    <property type="project" value="InterPro"/>
</dbReference>
<accession>W2RXK8</accession>
<dbReference type="CDD" id="cd05259">
    <property type="entry name" value="PCBER_SDR_a"/>
    <property type="match status" value="1"/>
</dbReference>
<keyword evidence="2" id="KW-0560">Oxidoreductase</keyword>
<reference evidence="4 5" key="1">
    <citation type="submission" date="2013-03" db="EMBL/GenBank/DDBJ databases">
        <title>The Genome Sequence of Phialophora europaea CBS 101466.</title>
        <authorList>
            <consortium name="The Broad Institute Genomics Platform"/>
            <person name="Cuomo C."/>
            <person name="de Hoog S."/>
            <person name="Gorbushina A."/>
            <person name="Walker B."/>
            <person name="Young S.K."/>
            <person name="Zeng Q."/>
            <person name="Gargeya S."/>
            <person name="Fitzgerald M."/>
            <person name="Haas B."/>
            <person name="Abouelleil A."/>
            <person name="Allen A.W."/>
            <person name="Alvarado L."/>
            <person name="Arachchi H.M."/>
            <person name="Berlin A.M."/>
            <person name="Chapman S.B."/>
            <person name="Gainer-Dewar J."/>
            <person name="Goldberg J."/>
            <person name="Griggs A."/>
            <person name="Gujja S."/>
            <person name="Hansen M."/>
            <person name="Howarth C."/>
            <person name="Imamovic A."/>
            <person name="Ireland A."/>
            <person name="Larimer J."/>
            <person name="McCowan C."/>
            <person name="Murphy C."/>
            <person name="Pearson M."/>
            <person name="Poon T.W."/>
            <person name="Priest M."/>
            <person name="Roberts A."/>
            <person name="Saif S."/>
            <person name="Shea T."/>
            <person name="Sisk P."/>
            <person name="Sykes S."/>
            <person name="Wortman J."/>
            <person name="Nusbaum C."/>
            <person name="Birren B."/>
        </authorList>
    </citation>
    <scope>NUCLEOTIDE SEQUENCE [LARGE SCALE GENOMIC DNA]</scope>
    <source>
        <strain evidence="4 5">CBS 101466</strain>
    </source>
</reference>
<dbReference type="HOGENOM" id="CLU_044876_3_2_1"/>
<keyword evidence="5" id="KW-1185">Reference proteome</keyword>
<dbReference type="STRING" id="1220924.W2RXK8"/>
<dbReference type="SMART" id="SM00859">
    <property type="entry name" value="Semialdhyde_dh"/>
    <property type="match status" value="1"/>
</dbReference>
<dbReference type="SUPFAM" id="SSF51735">
    <property type="entry name" value="NAD(P)-binding Rossmann-fold domains"/>
    <property type="match status" value="1"/>
</dbReference>
<dbReference type="GO" id="GO:1901607">
    <property type="term" value="P:alpha-amino acid biosynthetic process"/>
    <property type="evidence" value="ECO:0007669"/>
    <property type="project" value="UniProtKB-ARBA"/>
</dbReference>
<protein>
    <recommendedName>
        <fullName evidence="3">Semialdehyde dehydrogenase NAD-binding domain-containing protein</fullName>
    </recommendedName>
</protein>
<dbReference type="GO" id="GO:0016620">
    <property type="term" value="F:oxidoreductase activity, acting on the aldehyde or oxo group of donors, NAD or NADP as acceptor"/>
    <property type="evidence" value="ECO:0007669"/>
    <property type="project" value="InterPro"/>
</dbReference>
<dbReference type="RefSeq" id="XP_008715564.1">
    <property type="nucleotide sequence ID" value="XM_008717342.1"/>
</dbReference>
<evidence type="ECO:0000259" key="3">
    <source>
        <dbReference type="SMART" id="SM00859"/>
    </source>
</evidence>
<dbReference type="EMBL" id="KB822719">
    <property type="protein sequence ID" value="ETN41055.1"/>
    <property type="molecule type" value="Genomic_DNA"/>
</dbReference>
<feature type="domain" description="Semialdehyde dehydrogenase NAD-binding" evidence="3">
    <location>
        <begin position="6"/>
        <end position="114"/>
    </location>
</feature>
<proteinExistence type="predicted"/>
<sequence>MSEIKSVAIAGASGAVGTHVLQALLNAGFQVTVLTRSKKAGAYDASVKVVEVDFTSLESLTAALQNIDAAVSTVAGEAIPVQGVLIDAAAAAGVKRFIPSEYGSCTTHPELQTYPWYEDAFNIRQKLQEKARAGKLTWTVVACGAFREFLFDRGMLLDFAKHEARLYDDGDNRVSSTSLANLSKAIVGVFNNLEETKNKIVRVSEVIVTQNQVLGIAAELRPDITWKLSKVQTSALLKEGLDSARAGDYSFPTILKVLGGTALAGDTYGAAFDETDNSLLGVKEMTQEDLKKLVASKLA</sequence>
<keyword evidence="1" id="KW-0521">NADP</keyword>
<evidence type="ECO:0000256" key="1">
    <source>
        <dbReference type="ARBA" id="ARBA00022857"/>
    </source>
</evidence>
<evidence type="ECO:0000256" key="2">
    <source>
        <dbReference type="ARBA" id="ARBA00023002"/>
    </source>
</evidence>
<gene>
    <name evidence="4" type="ORF">HMPREF1541_02990</name>
</gene>
<organism evidence="4 5">
    <name type="scientific">Cyphellophora europaea (strain CBS 101466)</name>
    <name type="common">Phialophora europaea</name>
    <dbReference type="NCBI Taxonomy" id="1220924"/>
    <lineage>
        <taxon>Eukaryota</taxon>
        <taxon>Fungi</taxon>
        <taxon>Dikarya</taxon>
        <taxon>Ascomycota</taxon>
        <taxon>Pezizomycotina</taxon>
        <taxon>Eurotiomycetes</taxon>
        <taxon>Chaetothyriomycetidae</taxon>
        <taxon>Chaetothyriales</taxon>
        <taxon>Cyphellophoraceae</taxon>
        <taxon>Cyphellophora</taxon>
    </lineage>
</organism>
<dbReference type="OrthoDB" id="9974981at2759"/>
<dbReference type="InterPro" id="IPR008030">
    <property type="entry name" value="NmrA-like"/>
</dbReference>
<dbReference type="PANTHER" id="PTHR47706">
    <property type="entry name" value="NMRA-LIKE FAMILY PROTEIN"/>
    <property type="match status" value="1"/>
</dbReference>
<dbReference type="InterPro" id="IPR051609">
    <property type="entry name" value="NmrA/Isoflavone_reductase-like"/>
</dbReference>
<dbReference type="InterPro" id="IPR036291">
    <property type="entry name" value="NAD(P)-bd_dom_sf"/>
</dbReference>
<dbReference type="eggNOG" id="ENOG502SHHA">
    <property type="taxonomic scope" value="Eukaryota"/>
</dbReference>
<dbReference type="AlphaFoldDB" id="W2RXK8"/>
<name>W2RXK8_CYPE1</name>
<dbReference type="GeneID" id="19970329"/>
<dbReference type="PANTHER" id="PTHR47706:SF1">
    <property type="entry name" value="CIPA-LIKE, PUTATIVE (AFU_ORTHOLOGUE AFUA_1G12460)-RELATED"/>
    <property type="match status" value="1"/>
</dbReference>
<evidence type="ECO:0000313" key="4">
    <source>
        <dbReference type="EMBL" id="ETN41055.1"/>
    </source>
</evidence>
<dbReference type="InterPro" id="IPR045312">
    <property type="entry name" value="PCBER-like"/>
</dbReference>
<dbReference type="InParanoid" id="W2RXK8"/>
<dbReference type="Proteomes" id="UP000030752">
    <property type="component" value="Unassembled WGS sequence"/>
</dbReference>
<dbReference type="Pfam" id="PF05368">
    <property type="entry name" value="NmrA"/>
    <property type="match status" value="1"/>
</dbReference>
<dbReference type="InterPro" id="IPR000534">
    <property type="entry name" value="Semialdehyde_DH_NAD-bd"/>
</dbReference>
<evidence type="ECO:0000313" key="5">
    <source>
        <dbReference type="Proteomes" id="UP000030752"/>
    </source>
</evidence>
<dbReference type="VEuPathDB" id="FungiDB:HMPREF1541_02990"/>